<evidence type="ECO:0000256" key="1">
    <source>
        <dbReference type="SAM" id="MobiDB-lite"/>
    </source>
</evidence>
<name>A0A151P8R1_ALLMI</name>
<dbReference type="EMBL" id="AKHW03000635">
    <property type="protein sequence ID" value="KYO45125.1"/>
    <property type="molecule type" value="Genomic_DNA"/>
</dbReference>
<protein>
    <submittedName>
        <fullName evidence="2">Uncharacterized protein</fullName>
    </submittedName>
</protein>
<dbReference type="Proteomes" id="UP000050525">
    <property type="component" value="Unassembled WGS sequence"/>
</dbReference>
<organism evidence="2 3">
    <name type="scientific">Alligator mississippiensis</name>
    <name type="common">American alligator</name>
    <dbReference type="NCBI Taxonomy" id="8496"/>
    <lineage>
        <taxon>Eukaryota</taxon>
        <taxon>Metazoa</taxon>
        <taxon>Chordata</taxon>
        <taxon>Craniata</taxon>
        <taxon>Vertebrata</taxon>
        <taxon>Euteleostomi</taxon>
        <taxon>Archelosauria</taxon>
        <taxon>Archosauria</taxon>
        <taxon>Crocodylia</taxon>
        <taxon>Alligatoridae</taxon>
        <taxon>Alligatorinae</taxon>
        <taxon>Alligator</taxon>
    </lineage>
</organism>
<evidence type="ECO:0000313" key="2">
    <source>
        <dbReference type="EMBL" id="KYO45125.1"/>
    </source>
</evidence>
<gene>
    <name evidence="2" type="ORF">Y1Q_0007415</name>
</gene>
<keyword evidence="3" id="KW-1185">Reference proteome</keyword>
<proteinExistence type="predicted"/>
<feature type="compositionally biased region" description="Polar residues" evidence="1">
    <location>
        <begin position="71"/>
        <end position="89"/>
    </location>
</feature>
<sequence>MRTHFHKASPLLKPLLWRKPSLRLPAAEGGPCSKVYGEEESQGSKKRPVSKEGPSTGRSTRKTQQPPPGTMLNNGCRNMETSVVITGSQ</sequence>
<reference evidence="2 3" key="1">
    <citation type="journal article" date="2012" name="Genome Biol.">
        <title>Sequencing three crocodilian genomes to illuminate the evolution of archosaurs and amniotes.</title>
        <authorList>
            <person name="St John J.A."/>
            <person name="Braun E.L."/>
            <person name="Isberg S.R."/>
            <person name="Miles L.G."/>
            <person name="Chong A.Y."/>
            <person name="Gongora J."/>
            <person name="Dalzell P."/>
            <person name="Moran C."/>
            <person name="Bed'hom B."/>
            <person name="Abzhanov A."/>
            <person name="Burgess S.C."/>
            <person name="Cooksey A.M."/>
            <person name="Castoe T.A."/>
            <person name="Crawford N.G."/>
            <person name="Densmore L.D."/>
            <person name="Drew J.C."/>
            <person name="Edwards S.V."/>
            <person name="Faircloth B.C."/>
            <person name="Fujita M.K."/>
            <person name="Greenwold M.J."/>
            <person name="Hoffmann F.G."/>
            <person name="Howard J.M."/>
            <person name="Iguchi T."/>
            <person name="Janes D.E."/>
            <person name="Khan S.Y."/>
            <person name="Kohno S."/>
            <person name="de Koning A.J."/>
            <person name="Lance S.L."/>
            <person name="McCarthy F.M."/>
            <person name="McCormack J.E."/>
            <person name="Merchant M.E."/>
            <person name="Peterson D.G."/>
            <person name="Pollock D.D."/>
            <person name="Pourmand N."/>
            <person name="Raney B.J."/>
            <person name="Roessler K.A."/>
            <person name="Sanford J.R."/>
            <person name="Sawyer R.H."/>
            <person name="Schmidt C.J."/>
            <person name="Triplett E.W."/>
            <person name="Tuberville T.D."/>
            <person name="Venegas-Anaya M."/>
            <person name="Howard J.T."/>
            <person name="Jarvis E.D."/>
            <person name="Guillette L.J.Jr."/>
            <person name="Glenn T.C."/>
            <person name="Green R.E."/>
            <person name="Ray D.A."/>
        </authorList>
    </citation>
    <scope>NUCLEOTIDE SEQUENCE [LARGE SCALE GENOMIC DNA]</scope>
    <source>
        <strain evidence="2">KSC_2009_1</strain>
    </source>
</reference>
<dbReference type="AlphaFoldDB" id="A0A151P8R1"/>
<feature type="region of interest" description="Disordered" evidence="1">
    <location>
        <begin position="23"/>
        <end position="89"/>
    </location>
</feature>
<comment type="caution">
    <text evidence="2">The sequence shown here is derived from an EMBL/GenBank/DDBJ whole genome shotgun (WGS) entry which is preliminary data.</text>
</comment>
<accession>A0A151P8R1</accession>
<evidence type="ECO:0000313" key="3">
    <source>
        <dbReference type="Proteomes" id="UP000050525"/>
    </source>
</evidence>